<keyword evidence="2" id="KW-1185">Reference proteome</keyword>
<accession>A0A0M6ZB56</accession>
<evidence type="ECO:0000313" key="1">
    <source>
        <dbReference type="EMBL" id="CTQ64788.1"/>
    </source>
</evidence>
<proteinExistence type="predicted"/>
<reference evidence="2" key="1">
    <citation type="submission" date="2015-07" db="EMBL/GenBank/DDBJ databases">
        <authorList>
            <person name="Rodrigo-Torres Lidia"/>
            <person name="Arahal R.David."/>
        </authorList>
    </citation>
    <scope>NUCLEOTIDE SEQUENCE [LARGE SCALE GENOMIC DNA]</scope>
    <source>
        <strain evidence="2">CECT 5096</strain>
    </source>
</reference>
<dbReference type="AlphaFoldDB" id="A0A0M6ZB56"/>
<evidence type="ECO:0000313" key="2">
    <source>
        <dbReference type="Proteomes" id="UP000049983"/>
    </source>
</evidence>
<dbReference type="Proteomes" id="UP000049983">
    <property type="component" value="Unassembled WGS sequence"/>
</dbReference>
<dbReference type="STRING" id="311410.LA5095_03155"/>
<dbReference type="OrthoDB" id="5540942at2"/>
<gene>
    <name evidence="1" type="ORF">LA5096_00522</name>
</gene>
<sequence>MLDSISEVRFFDHFFQKLTRILLGAFLLISISLGASAQSVYEPGRGTADRSGILNAIRPMLEARVGPPVEFVVDWMRAGSGWAFVQVSPQRPGGGVIDLNRTTYAMQAEYMDGLMTFALLRYQYNRWNLIDFAVGPTDVFWHGDPLYAQVPPGLLPY</sequence>
<name>A0A0M6ZB56_9HYPH</name>
<dbReference type="EMBL" id="CXWC01000001">
    <property type="protein sequence ID" value="CTQ64788.1"/>
    <property type="molecule type" value="Genomic_DNA"/>
</dbReference>
<organism evidence="1 2">
    <name type="scientific">Roseibium album</name>
    <dbReference type="NCBI Taxonomy" id="311410"/>
    <lineage>
        <taxon>Bacteria</taxon>
        <taxon>Pseudomonadati</taxon>
        <taxon>Pseudomonadota</taxon>
        <taxon>Alphaproteobacteria</taxon>
        <taxon>Hyphomicrobiales</taxon>
        <taxon>Stappiaceae</taxon>
        <taxon>Roseibium</taxon>
    </lineage>
</organism>
<protein>
    <submittedName>
        <fullName evidence="1">Uncharacterized protein</fullName>
    </submittedName>
</protein>